<feature type="region of interest" description="Disordered" evidence="2">
    <location>
        <begin position="1"/>
        <end position="339"/>
    </location>
</feature>
<evidence type="ECO:0000256" key="1">
    <source>
        <dbReference type="PROSITE-ProRule" id="PRU00023"/>
    </source>
</evidence>
<dbReference type="SMART" id="SM00248">
    <property type="entry name" value="ANK"/>
    <property type="match status" value="4"/>
</dbReference>
<feature type="compositionally biased region" description="Basic and acidic residues" evidence="2">
    <location>
        <begin position="1064"/>
        <end position="1079"/>
    </location>
</feature>
<feature type="compositionally biased region" description="Basic and acidic residues" evidence="2">
    <location>
        <begin position="122"/>
        <end position="131"/>
    </location>
</feature>
<feature type="compositionally biased region" description="Basic and acidic residues" evidence="2">
    <location>
        <begin position="687"/>
        <end position="699"/>
    </location>
</feature>
<feature type="compositionally biased region" description="Basic and acidic residues" evidence="2">
    <location>
        <begin position="1085"/>
        <end position="1139"/>
    </location>
</feature>
<organism evidence="5 6">
    <name type="scientific">Lasallia pustulata</name>
    <dbReference type="NCBI Taxonomy" id="136370"/>
    <lineage>
        <taxon>Eukaryota</taxon>
        <taxon>Fungi</taxon>
        <taxon>Dikarya</taxon>
        <taxon>Ascomycota</taxon>
        <taxon>Pezizomycotina</taxon>
        <taxon>Lecanoromycetes</taxon>
        <taxon>OSLEUM clade</taxon>
        <taxon>Umbilicariomycetidae</taxon>
        <taxon>Umbilicariales</taxon>
        <taxon>Umbilicariaceae</taxon>
        <taxon>Lasallia</taxon>
    </lineage>
</organism>
<feature type="compositionally biased region" description="Polar residues" evidence="2">
    <location>
        <begin position="477"/>
        <end position="497"/>
    </location>
</feature>
<dbReference type="Proteomes" id="UP000192927">
    <property type="component" value="Unassembled WGS sequence"/>
</dbReference>
<dbReference type="InterPro" id="IPR056015">
    <property type="entry name" value="DUF7593"/>
</dbReference>
<evidence type="ECO:0000313" key="6">
    <source>
        <dbReference type="Proteomes" id="UP000192927"/>
    </source>
</evidence>
<proteinExistence type="predicted"/>
<dbReference type="Gene3D" id="1.25.40.20">
    <property type="entry name" value="Ankyrin repeat-containing domain"/>
    <property type="match status" value="2"/>
</dbReference>
<feature type="region of interest" description="Disordered" evidence="2">
    <location>
        <begin position="989"/>
        <end position="1152"/>
    </location>
</feature>
<feature type="region of interest" description="Disordered" evidence="2">
    <location>
        <begin position="668"/>
        <end position="905"/>
    </location>
</feature>
<dbReference type="PANTHER" id="PTHR24149:SF14">
    <property type="entry name" value="ANKYRIN REPEAT DOMAIN 12"/>
    <property type="match status" value="1"/>
</dbReference>
<feature type="compositionally biased region" description="Basic and acidic residues" evidence="2">
    <location>
        <begin position="210"/>
        <end position="236"/>
    </location>
</feature>
<accession>A0A1W5CY44</accession>
<evidence type="ECO:0000259" key="4">
    <source>
        <dbReference type="Pfam" id="PF24521"/>
    </source>
</evidence>
<feature type="compositionally biased region" description="Basic and acidic residues" evidence="2">
    <location>
        <begin position="989"/>
        <end position="1055"/>
    </location>
</feature>
<dbReference type="InterPro" id="IPR053210">
    <property type="entry name" value="ANKRD12"/>
</dbReference>
<protein>
    <submittedName>
        <fullName evidence="5">Ankyrin repeat-containing domain</fullName>
    </submittedName>
</protein>
<evidence type="ECO:0000256" key="2">
    <source>
        <dbReference type="SAM" id="MobiDB-lite"/>
    </source>
</evidence>
<feature type="region of interest" description="Disordered" evidence="2">
    <location>
        <begin position="469"/>
        <end position="529"/>
    </location>
</feature>
<dbReference type="PANTHER" id="PTHR24149">
    <property type="entry name" value="ANKYRIN REPEAT DOMAIN-CONTAINING PROTEIN 12"/>
    <property type="match status" value="1"/>
</dbReference>
<evidence type="ECO:0000259" key="3">
    <source>
        <dbReference type="Pfam" id="PF24513"/>
    </source>
</evidence>
<feature type="compositionally biased region" description="Basic and acidic residues" evidence="2">
    <location>
        <begin position="838"/>
        <end position="859"/>
    </location>
</feature>
<sequence>MNDEPRSGLEPSQGTKNDIDREPTPGGPQAVTTAELSSSPPAPPLPLLLIPSPVEGIGHEVNIEGDDNPNGDKNDSEAETVVLPANQEGAPGKPRKIIKHEDKGNEPAVVFKTDDGLVSPLGKEDLSDSHGDPQTFGQQTGASEDVTPLTLLEGGNSSNLSSTVSSPARGAQSSKKGDSESNRSRSSPPNEENTQARETGSRKRKLGGGGHDDNGRQRRSKTEPSSDGANVKERRGTRSATQQETRPESDERSASPPSRSHRKTHSTINVGTELQSAHKRRKAPPAQLPGNRGKDSDEIHQESDDSSSAHGLHHLRKFTSADTTAMSPAKVPHKKHRDKNGRTWLARACAAEEVEAARVRLQERPEDLNVPDYAGNTPLQIASLEGNADIVEVLLEAGCDLACMNIDKDTPLIDAVENGHLDVVKLLLKAGADPRQGNAKGEDPLDLLNPDKDHYEAIRDALVEAKEDDTRRKLFEDNNNSAATRGPGTSSRTGSTAKPRDSPTSHGNQSPPPVVIGQSRRTARSEATRNDLLYISPTLENLRDKAGKGDMAGVDHILNMRPEADTESVLAAARGGHEPVLQLLIAIGKPKPDPEPLRLPAYKPGFNTPMLAAIGRGNVKVIQLLLAQPDFDPTRRLHQGMTYYEIAKERQSSDWQEEVAVLKEAFEKHSGRGRKKGSLLSPRKMRDKTIESKRRDRDGSASPRASAGARSPTCNNTKDVISNKISRTKEVRRPSNHDKPGQEHTSLQQNRKHLRVPEAGSRESSVVVSDRETTPLGPPKHMPKVRRSVSDADSVLSRDTETAKPKRKLVSGKVMKSDQEMKRRASLISEPSSVSSQDHPRARADESHGQTDVNREHADIVAANQHESGKKRSRLSVSPHSGFKKHSDVAKTKKRRRVDSHGHAVEQDLEQLVPSGAARIANMIAGPGVIVTNLNPPGSAPVAFMGGSVASPTIDTPIHVGGPPVPDSPISGEDEALQRNIYLQDLRAQKEADEESLRQQKQLDERQQQALRDQEAEHARIEAEARTKREQAEAEQEKLAKAAREEAESQARIAREEEEALLEQQRRAEDAARQARIEREEEEARAEKKRRDEETQRRRAEQERLRREEQDRRRAEHEERERMLRIQRQEEEERQRREALPNSLRRAADLSSDEGKSAKEILKWLPLFTVTSAQLDPGCDQQVKDERWIPNFQAAPIMAIKDLDLSQYTAWQKRTFTDSQRMSIWRVTRRMLAEAEKPTPLNSNLRALIAMDEETRIKFFAMEHLFWIRLSDFTDIVPRYPHLAGLTLRTQAAHVEGSATPTPVGRAETQLSNGIHPLPPGPTTYVPTPNGVLTNGYH</sequence>
<keyword evidence="6" id="KW-1185">Reference proteome</keyword>
<feature type="region of interest" description="Disordered" evidence="2">
    <location>
        <begin position="1297"/>
        <end position="1338"/>
    </location>
</feature>
<dbReference type="InterPro" id="IPR056485">
    <property type="entry name" value="ARM_KRIT1"/>
</dbReference>
<feature type="compositionally biased region" description="Polar residues" evidence="2">
    <location>
        <begin position="1325"/>
        <end position="1338"/>
    </location>
</feature>
<name>A0A1W5CY44_9LECA</name>
<feature type="compositionally biased region" description="Low complexity" evidence="2">
    <location>
        <begin position="700"/>
        <end position="712"/>
    </location>
</feature>
<dbReference type="InterPro" id="IPR036770">
    <property type="entry name" value="Ankyrin_rpt-contain_sf"/>
</dbReference>
<feature type="compositionally biased region" description="Polar residues" evidence="2">
    <location>
        <begin position="713"/>
        <end position="725"/>
    </location>
</feature>
<feature type="compositionally biased region" description="Polar residues" evidence="2">
    <location>
        <begin position="266"/>
        <end position="275"/>
    </location>
</feature>
<feature type="compositionally biased region" description="Basic and acidic residues" evidence="2">
    <location>
        <begin position="727"/>
        <end position="742"/>
    </location>
</feature>
<dbReference type="PROSITE" id="PS50297">
    <property type="entry name" value="ANK_REP_REGION"/>
    <property type="match status" value="2"/>
</dbReference>
<feature type="compositionally biased region" description="Low complexity" evidence="2">
    <location>
        <begin position="184"/>
        <end position="193"/>
    </location>
</feature>
<feature type="domain" description="KRIT1 ARM-repeats" evidence="4">
    <location>
        <begin position="521"/>
        <end position="669"/>
    </location>
</feature>
<dbReference type="GO" id="GO:0005654">
    <property type="term" value="C:nucleoplasm"/>
    <property type="evidence" value="ECO:0007669"/>
    <property type="project" value="TreeGrafter"/>
</dbReference>
<evidence type="ECO:0000313" key="5">
    <source>
        <dbReference type="EMBL" id="SLM35589.1"/>
    </source>
</evidence>
<dbReference type="Pfam" id="PF24521">
    <property type="entry name" value="Ank_KRIT1"/>
    <property type="match status" value="1"/>
</dbReference>
<dbReference type="SUPFAM" id="SSF48403">
    <property type="entry name" value="Ankyrin repeat"/>
    <property type="match status" value="1"/>
</dbReference>
<feature type="compositionally biased region" description="Basic and acidic residues" evidence="2">
    <location>
        <begin position="292"/>
        <end position="303"/>
    </location>
</feature>
<dbReference type="InterPro" id="IPR002110">
    <property type="entry name" value="Ankyrin_rpt"/>
</dbReference>
<dbReference type="Pfam" id="PF24513">
    <property type="entry name" value="DUF7593"/>
    <property type="match status" value="1"/>
</dbReference>
<feature type="repeat" description="ANK" evidence="1">
    <location>
        <begin position="407"/>
        <end position="439"/>
    </location>
</feature>
<feature type="domain" description="DUF7593" evidence="3">
    <location>
        <begin position="1136"/>
        <end position="1282"/>
    </location>
</feature>
<feature type="compositionally biased region" description="Low complexity" evidence="2">
    <location>
        <begin position="149"/>
        <end position="166"/>
    </location>
</feature>
<dbReference type="PROSITE" id="PS50088">
    <property type="entry name" value="ANK_REPEAT"/>
    <property type="match status" value="2"/>
</dbReference>
<dbReference type="Pfam" id="PF12796">
    <property type="entry name" value="Ank_2"/>
    <property type="match status" value="1"/>
</dbReference>
<feature type="repeat" description="ANK" evidence="1">
    <location>
        <begin position="374"/>
        <end position="406"/>
    </location>
</feature>
<keyword evidence="1" id="KW-0040">ANK repeat</keyword>
<dbReference type="EMBL" id="FWEW01000736">
    <property type="protein sequence ID" value="SLM35589.1"/>
    <property type="molecule type" value="Genomic_DNA"/>
</dbReference>
<reference evidence="6" key="1">
    <citation type="submission" date="2017-03" db="EMBL/GenBank/DDBJ databases">
        <authorList>
            <person name="Sharma R."/>
            <person name="Thines M."/>
        </authorList>
    </citation>
    <scope>NUCLEOTIDE SEQUENCE [LARGE SCALE GENOMIC DNA]</scope>
</reference>